<feature type="transmembrane region" description="Helical" evidence="1">
    <location>
        <begin position="140"/>
        <end position="162"/>
    </location>
</feature>
<feature type="transmembrane region" description="Helical" evidence="1">
    <location>
        <begin position="168"/>
        <end position="190"/>
    </location>
</feature>
<name>A0AAE1IYT5_9FABA</name>
<protein>
    <recommendedName>
        <fullName evidence="2">PGG domain-containing protein</fullName>
    </recommendedName>
</protein>
<proteinExistence type="predicted"/>
<organism evidence="3 4">
    <name type="scientific">Acacia crassicarpa</name>
    <name type="common">northern wattle</name>
    <dbReference type="NCBI Taxonomy" id="499986"/>
    <lineage>
        <taxon>Eukaryota</taxon>
        <taxon>Viridiplantae</taxon>
        <taxon>Streptophyta</taxon>
        <taxon>Embryophyta</taxon>
        <taxon>Tracheophyta</taxon>
        <taxon>Spermatophyta</taxon>
        <taxon>Magnoliopsida</taxon>
        <taxon>eudicotyledons</taxon>
        <taxon>Gunneridae</taxon>
        <taxon>Pentapetalae</taxon>
        <taxon>rosids</taxon>
        <taxon>fabids</taxon>
        <taxon>Fabales</taxon>
        <taxon>Fabaceae</taxon>
        <taxon>Caesalpinioideae</taxon>
        <taxon>mimosoid clade</taxon>
        <taxon>Acacieae</taxon>
        <taxon>Acacia</taxon>
    </lineage>
</organism>
<gene>
    <name evidence="3" type="ORF">QN277_003640</name>
</gene>
<accession>A0AAE1IYT5</accession>
<keyword evidence="1" id="KW-0812">Transmembrane</keyword>
<feature type="transmembrane region" description="Helical" evidence="1">
    <location>
        <begin position="94"/>
        <end position="119"/>
    </location>
</feature>
<feature type="domain" description="PGG" evidence="2">
    <location>
        <begin position="53"/>
        <end position="161"/>
    </location>
</feature>
<keyword evidence="1" id="KW-1133">Transmembrane helix</keyword>
<keyword evidence="1" id="KW-0472">Membrane</keyword>
<evidence type="ECO:0000313" key="4">
    <source>
        <dbReference type="Proteomes" id="UP001293593"/>
    </source>
</evidence>
<dbReference type="Proteomes" id="UP001293593">
    <property type="component" value="Unassembled WGS sequence"/>
</dbReference>
<dbReference type="PANTHER" id="PTHR24177:SF468">
    <property type="entry name" value="PGG DOMAIN-CONTAINING PROTEIN"/>
    <property type="match status" value="1"/>
</dbReference>
<feature type="transmembrane region" description="Helical" evidence="1">
    <location>
        <begin position="55"/>
        <end position="74"/>
    </location>
</feature>
<dbReference type="PANTHER" id="PTHR24177">
    <property type="entry name" value="CASKIN"/>
    <property type="match status" value="1"/>
</dbReference>
<sequence>MAEALVETLIPAFKVGFARTHGDVSADVVAAAVKSAAAALMGQHGEDVLSGIESYLSVVGTLIATITFTAGFTLPGGLNQDKGSPILKYNAAFIAFVITDSLSLVLSTSAVLIIFFAILGEKFKHDLFKKFSRELVVISVMLIIVAMGLMIIAFGTGIYAVLGVSKGFGVVTLVIVLSFFVIVIIVIKAIKRMESERMQESKSDGIRESDGISENV</sequence>
<evidence type="ECO:0000256" key="1">
    <source>
        <dbReference type="SAM" id="Phobius"/>
    </source>
</evidence>
<comment type="caution">
    <text evidence="3">The sequence shown here is derived from an EMBL/GenBank/DDBJ whole genome shotgun (WGS) entry which is preliminary data.</text>
</comment>
<reference evidence="3" key="1">
    <citation type="submission" date="2023-10" db="EMBL/GenBank/DDBJ databases">
        <title>Chromosome-level genome of the transformable northern wattle, Acacia crassicarpa.</title>
        <authorList>
            <person name="Massaro I."/>
            <person name="Sinha N.R."/>
            <person name="Poethig S."/>
            <person name="Leichty A.R."/>
        </authorList>
    </citation>
    <scope>NUCLEOTIDE SEQUENCE</scope>
    <source>
        <strain evidence="3">Acra3RX</strain>
        <tissue evidence="3">Leaf</tissue>
    </source>
</reference>
<dbReference type="EMBL" id="JAWXYG010000010">
    <property type="protein sequence ID" value="KAK4260541.1"/>
    <property type="molecule type" value="Genomic_DNA"/>
</dbReference>
<dbReference type="AlphaFoldDB" id="A0AAE1IYT5"/>
<evidence type="ECO:0000313" key="3">
    <source>
        <dbReference type="EMBL" id="KAK4260541.1"/>
    </source>
</evidence>
<evidence type="ECO:0000259" key="2">
    <source>
        <dbReference type="Pfam" id="PF13962"/>
    </source>
</evidence>
<dbReference type="Pfam" id="PF13962">
    <property type="entry name" value="PGG"/>
    <property type="match status" value="1"/>
</dbReference>
<dbReference type="GO" id="GO:0016020">
    <property type="term" value="C:membrane"/>
    <property type="evidence" value="ECO:0007669"/>
    <property type="project" value="TreeGrafter"/>
</dbReference>
<keyword evidence="4" id="KW-1185">Reference proteome</keyword>
<dbReference type="InterPro" id="IPR026961">
    <property type="entry name" value="PGG_dom"/>
</dbReference>